<comment type="caution">
    <text evidence="2">The sequence shown here is derived from an EMBL/GenBank/DDBJ whole genome shotgun (WGS) entry which is preliminary data.</text>
</comment>
<keyword evidence="1" id="KW-0812">Transmembrane</keyword>
<dbReference type="AlphaFoldDB" id="A0A1C2IBD8"/>
<dbReference type="EMBL" id="LWSA01000031">
    <property type="protein sequence ID" value="OCX75980.1"/>
    <property type="molecule type" value="Genomic_DNA"/>
</dbReference>
<dbReference type="STRING" id="930.GCA_002079865_03257"/>
<feature type="transmembrane region" description="Helical" evidence="1">
    <location>
        <begin position="43"/>
        <end position="65"/>
    </location>
</feature>
<evidence type="ECO:0000313" key="2">
    <source>
        <dbReference type="EMBL" id="OCX75980.1"/>
    </source>
</evidence>
<evidence type="ECO:0000313" key="3">
    <source>
        <dbReference type="Proteomes" id="UP000094893"/>
    </source>
</evidence>
<evidence type="ECO:0000256" key="1">
    <source>
        <dbReference type="SAM" id="Phobius"/>
    </source>
</evidence>
<keyword evidence="1" id="KW-1133">Transmembrane helix</keyword>
<accession>A0A1C2IBD8</accession>
<name>A0A1C2IBD8_ACITH</name>
<gene>
    <name evidence="2" type="ORF">A6P07_03620</name>
</gene>
<protein>
    <submittedName>
        <fullName evidence="2">Uncharacterized protein</fullName>
    </submittedName>
</protein>
<organism evidence="2 3">
    <name type="scientific">Acidithiobacillus thiooxidans</name>
    <name type="common">Thiobacillus thiooxidans</name>
    <dbReference type="NCBI Taxonomy" id="930"/>
    <lineage>
        <taxon>Bacteria</taxon>
        <taxon>Pseudomonadati</taxon>
        <taxon>Pseudomonadota</taxon>
        <taxon>Acidithiobacillia</taxon>
        <taxon>Acidithiobacillales</taxon>
        <taxon>Acidithiobacillaceae</taxon>
        <taxon>Acidithiobacillus</taxon>
    </lineage>
</organism>
<keyword evidence="1" id="KW-0472">Membrane</keyword>
<proteinExistence type="predicted"/>
<dbReference type="Proteomes" id="UP000094893">
    <property type="component" value="Unassembled WGS sequence"/>
</dbReference>
<sequence length="66" mass="7675">MELTTQSRSPVNEVRTYLLVPENKIQEVTRAQCLDPEKDDANISWMTTVLFIILSEVIGFFVKLFR</sequence>
<reference evidence="2 3" key="1">
    <citation type="journal article" date="2016" name="Int. J. Mol. Sci.">
        <title>Comparative genomics of the extreme acidophile Acidithiobacillus thiooxidans reveals intraspecific divergence and niche adaptation.</title>
        <authorList>
            <person name="Zhang X."/>
            <person name="Feng X."/>
            <person name="Tao J."/>
            <person name="Ma L."/>
            <person name="Xiao Y."/>
            <person name="Liang Y."/>
            <person name="Liu X."/>
            <person name="Yin H."/>
        </authorList>
    </citation>
    <scope>NUCLEOTIDE SEQUENCE [LARGE SCALE GENOMIC DNA]</scope>
    <source>
        <strain evidence="2 3">A02</strain>
    </source>
</reference>